<comment type="caution">
    <text evidence="1">The sequence shown here is derived from an EMBL/GenBank/DDBJ whole genome shotgun (WGS) entry which is preliminary data.</text>
</comment>
<name>A0A2I0QV59_9BACI</name>
<dbReference type="AlphaFoldDB" id="A0A2I0QV59"/>
<protein>
    <recommendedName>
        <fullName evidence="3">Flagellar protein</fullName>
    </recommendedName>
</protein>
<dbReference type="OrthoDB" id="1739831at2"/>
<reference evidence="1 2" key="1">
    <citation type="submission" date="2017-06" db="EMBL/GenBank/DDBJ databases">
        <title>the draft geome sequence of Illustriluteabacillus marina B3227.</title>
        <authorList>
            <person name="He R.-H."/>
            <person name="Du Z.-J."/>
        </authorList>
    </citation>
    <scope>NUCLEOTIDE SEQUENCE [LARGE SCALE GENOMIC DNA]</scope>
    <source>
        <strain evidence="1 2">B3227</strain>
    </source>
</reference>
<dbReference type="NCBIfam" id="TIGR03826">
    <property type="entry name" value="YvyF"/>
    <property type="match status" value="1"/>
</dbReference>
<dbReference type="Proteomes" id="UP000243524">
    <property type="component" value="Unassembled WGS sequence"/>
</dbReference>
<accession>A0A2I0QV59</accession>
<dbReference type="RefSeq" id="WP_101331588.1">
    <property type="nucleotide sequence ID" value="NZ_PJNH01000002.1"/>
</dbReference>
<evidence type="ECO:0000313" key="1">
    <source>
        <dbReference type="EMBL" id="PKR77980.1"/>
    </source>
</evidence>
<keyword evidence="2" id="KW-1185">Reference proteome</keyword>
<proteinExistence type="predicted"/>
<gene>
    <name evidence="1" type="ORF">CEY16_08650</name>
</gene>
<dbReference type="EMBL" id="PJNH01000002">
    <property type="protein sequence ID" value="PKR77980.1"/>
    <property type="molecule type" value="Genomic_DNA"/>
</dbReference>
<evidence type="ECO:0008006" key="3">
    <source>
        <dbReference type="Google" id="ProtNLM"/>
    </source>
</evidence>
<dbReference type="InterPro" id="IPR022258">
    <property type="entry name" value="Flagellar_operon_YvyF"/>
</dbReference>
<sequence length="141" mass="16407">MGELANCPECGTLFVKGAQTVCRDCYLEEEDKFQRVYEFLRKKKNRTATLNEVSEKTEVEEKLILKFMKQKRIHASSFPNLMYDCERCGNKIYEGKLCKNCIGEIQQDLDTEDQGQTIAEKEKSDTTGAYINVNKENRWSR</sequence>
<organism evidence="1 2">
    <name type="scientific">Halalkalibacillus sediminis</name>
    <dbReference type="NCBI Taxonomy" id="2018042"/>
    <lineage>
        <taxon>Bacteria</taxon>
        <taxon>Bacillati</taxon>
        <taxon>Bacillota</taxon>
        <taxon>Bacilli</taxon>
        <taxon>Bacillales</taxon>
        <taxon>Bacillaceae</taxon>
        <taxon>Halalkalibacillus</taxon>
    </lineage>
</organism>
<evidence type="ECO:0000313" key="2">
    <source>
        <dbReference type="Proteomes" id="UP000243524"/>
    </source>
</evidence>